<dbReference type="InterPro" id="IPR053905">
    <property type="entry name" value="EF-G-like_DII"/>
</dbReference>
<dbReference type="Gene3D" id="3.40.50.10050">
    <property type="entry name" value="Translation initiation factor IF- 2, domain 3"/>
    <property type="match status" value="1"/>
</dbReference>
<dbReference type="Pfam" id="PF11987">
    <property type="entry name" value="IF-2"/>
    <property type="match status" value="1"/>
</dbReference>
<dbReference type="Pfam" id="PF00009">
    <property type="entry name" value="GTP_EFTU"/>
    <property type="match status" value="1"/>
</dbReference>
<dbReference type="InterPro" id="IPR000178">
    <property type="entry name" value="TF_IF2_bacterial-like"/>
</dbReference>
<gene>
    <name evidence="8" type="primary">infB</name>
</gene>
<evidence type="ECO:0000256" key="6">
    <source>
        <dbReference type="ARBA" id="ARBA00044105"/>
    </source>
</evidence>
<dbReference type="GO" id="GO:0003924">
    <property type="term" value="F:GTPase activity"/>
    <property type="evidence" value="ECO:0007669"/>
    <property type="project" value="InterPro"/>
</dbReference>
<evidence type="ECO:0000256" key="2">
    <source>
        <dbReference type="ARBA" id="ARBA00022540"/>
    </source>
</evidence>
<evidence type="ECO:0000256" key="4">
    <source>
        <dbReference type="ARBA" id="ARBA00022917"/>
    </source>
</evidence>
<dbReference type="InterPro" id="IPR009000">
    <property type="entry name" value="Transl_B-barrel_sf"/>
</dbReference>
<dbReference type="InterPro" id="IPR015760">
    <property type="entry name" value="TIF_IF2"/>
</dbReference>
<dbReference type="NCBIfam" id="TIGR00487">
    <property type="entry name" value="IF-2"/>
    <property type="match status" value="1"/>
</dbReference>
<dbReference type="FunFam" id="3.40.50.300:FF:000019">
    <property type="entry name" value="Translation initiation factor IF-2"/>
    <property type="match status" value="1"/>
</dbReference>
<dbReference type="SUPFAM" id="SSF52540">
    <property type="entry name" value="P-loop containing nucleoside triphosphate hydrolases"/>
    <property type="match status" value="1"/>
</dbReference>
<dbReference type="InterPro" id="IPR023115">
    <property type="entry name" value="TIF_IF2_dom3"/>
</dbReference>
<dbReference type="CDD" id="cd03692">
    <property type="entry name" value="mtIF2_IVc"/>
    <property type="match status" value="1"/>
</dbReference>
<comment type="similarity">
    <text evidence="1">Belongs to the TRAFAC class translation factor GTPase superfamily. Classic translation factor GTPase family. IF-2 subfamily.</text>
</comment>
<dbReference type="Gene3D" id="2.40.30.10">
    <property type="entry name" value="Translation factors"/>
    <property type="match status" value="2"/>
</dbReference>
<evidence type="ECO:0000256" key="1">
    <source>
        <dbReference type="ARBA" id="ARBA00007733"/>
    </source>
</evidence>
<evidence type="ECO:0000256" key="3">
    <source>
        <dbReference type="ARBA" id="ARBA00022741"/>
    </source>
</evidence>
<dbReference type="Pfam" id="PF22042">
    <property type="entry name" value="EF-G_D2"/>
    <property type="match status" value="1"/>
</dbReference>
<keyword evidence="5" id="KW-0342">GTP-binding</keyword>
<feature type="domain" description="Tr-type G" evidence="7">
    <location>
        <begin position="192"/>
        <end position="364"/>
    </location>
</feature>
<dbReference type="PRINTS" id="PR00315">
    <property type="entry name" value="ELONGATNFCT"/>
</dbReference>
<dbReference type="Gene3D" id="3.40.50.300">
    <property type="entry name" value="P-loop containing nucleotide triphosphate hydrolases"/>
    <property type="match status" value="1"/>
</dbReference>
<geneLocation type="plastid" evidence="8"/>
<dbReference type="CDD" id="cd01887">
    <property type="entry name" value="IF2_eIF5B"/>
    <property type="match status" value="1"/>
</dbReference>
<dbReference type="AlphaFoldDB" id="A0A3S8UW15"/>
<dbReference type="EMBL" id="MK039118">
    <property type="protein sequence ID" value="AZL88022.1"/>
    <property type="molecule type" value="Genomic_DNA"/>
</dbReference>
<dbReference type="GO" id="GO:0005829">
    <property type="term" value="C:cytosol"/>
    <property type="evidence" value="ECO:0007669"/>
    <property type="project" value="TreeGrafter"/>
</dbReference>
<dbReference type="GO" id="GO:0005525">
    <property type="term" value="F:GTP binding"/>
    <property type="evidence" value="ECO:0007669"/>
    <property type="project" value="UniProtKB-KW"/>
</dbReference>
<dbReference type="InterPro" id="IPR005225">
    <property type="entry name" value="Small_GTP-bd"/>
</dbReference>
<evidence type="ECO:0000313" key="8">
    <source>
        <dbReference type="EMBL" id="AZL88022.1"/>
    </source>
</evidence>
<dbReference type="NCBIfam" id="TIGR00231">
    <property type="entry name" value="small_GTP"/>
    <property type="match status" value="1"/>
</dbReference>
<keyword evidence="8" id="KW-0934">Plastid</keyword>
<proteinExistence type="inferred from homology"/>
<dbReference type="PANTHER" id="PTHR43381:SF5">
    <property type="entry name" value="TR-TYPE G DOMAIN-CONTAINING PROTEIN"/>
    <property type="match status" value="1"/>
</dbReference>
<name>A0A3S8UW15_9FLOR</name>
<dbReference type="PROSITE" id="PS51722">
    <property type="entry name" value="G_TR_2"/>
    <property type="match status" value="1"/>
</dbReference>
<keyword evidence="4" id="KW-0648">Protein biosynthesis</keyword>
<dbReference type="SUPFAM" id="SSF50447">
    <property type="entry name" value="Translation proteins"/>
    <property type="match status" value="2"/>
</dbReference>
<evidence type="ECO:0000256" key="5">
    <source>
        <dbReference type="ARBA" id="ARBA00023134"/>
    </source>
</evidence>
<dbReference type="FunFam" id="3.40.50.10050:FF:000001">
    <property type="entry name" value="Translation initiation factor IF-2"/>
    <property type="match status" value="1"/>
</dbReference>
<sequence>MVNIFSKTFRLLDFNYRIININNLFLNWEYFDDIFKLTRPKLLDSLNSKVSNLLNKVETPTNILYTKKVILSKLDQESDNKINIKKRISTSSLKSLQLNNKNNNYSLSKNIFFLHPISLKILSMRMNIPEAEIISYLFLHKSISVTSNDILDFSIVSHIIKQYSFQLLRLDIEDFISDKKIQSNINFFYQILRPPIITLLGHVDHGKTTLLDSILKSNFAQNEYGGITQSIVGYEMEWYFEAKIYKLIFLDTPGHESFNKIRLRGAQVTDIVLLLIAADDGLKPQTIESINYIKKMELSFIIVITKIDKAVDNINKIKKDLLHYDMLTQKSGCKTIIIGVSALTGQNIKLLLSKICMFSEIENLVADSNKLATGIILEAYLDKKQGPIASLIIRNGLIKLGDYICTSDALGKIKSITSLSNKRISSAGPSSMIKILGFDVIPSVGLLFQVLENKKDIKNYYLKYFHKKKDKIFLQSLSTRISFNIDSRIKTIKLILKTDRQGSLEAIINLLLNIPQSKVQLNLIYANIGDLTNSDIELAHITNSIILGFHLKNSCSINNLIKQYSIKFKNLNIIYDVFDYVNKIMLHLIEPESYKVFIGHALVKTVFHVQKKCIAGCLVDQGKLTKMCFIQVYRKDILVYKGILKSLKQMRSDVNEILAINECGLMSDYDEWQEFDTINAYDLFFQKKIL</sequence>
<dbReference type="InterPro" id="IPR027417">
    <property type="entry name" value="P-loop_NTPase"/>
</dbReference>
<evidence type="ECO:0000259" key="7">
    <source>
        <dbReference type="PROSITE" id="PS51722"/>
    </source>
</evidence>
<organism evidence="8">
    <name type="scientific">Harveyella mirabilis</name>
    <dbReference type="NCBI Taxonomy" id="282355"/>
    <lineage>
        <taxon>Eukaryota</taxon>
        <taxon>Rhodophyta</taxon>
        <taxon>Florideophyceae</taxon>
        <taxon>Rhodymeniophycidae</taxon>
        <taxon>Gigartinales</taxon>
        <taxon>Choreocolacaceae</taxon>
        <taxon>Harveyella</taxon>
    </lineage>
</organism>
<dbReference type="SUPFAM" id="SSF52156">
    <property type="entry name" value="Initiation factor IF2/eIF5b, domain 3"/>
    <property type="match status" value="1"/>
</dbReference>
<protein>
    <recommendedName>
        <fullName evidence="6">Translation initiation factor IF-2, chloroplastic</fullName>
    </recommendedName>
</protein>
<accession>A0A3S8UW15</accession>
<dbReference type="GO" id="GO:0003743">
    <property type="term" value="F:translation initiation factor activity"/>
    <property type="evidence" value="ECO:0007669"/>
    <property type="project" value="UniProtKB-KW"/>
</dbReference>
<dbReference type="FunFam" id="2.40.30.10:FF:000008">
    <property type="entry name" value="Translation initiation factor IF-2"/>
    <property type="match status" value="1"/>
</dbReference>
<dbReference type="PANTHER" id="PTHR43381">
    <property type="entry name" value="TRANSLATION INITIATION FACTOR IF-2-RELATED"/>
    <property type="match status" value="1"/>
</dbReference>
<reference evidence="8" key="1">
    <citation type="journal article" date="2018" name="J. Phycol.">
        <title>Molecular phylogenetics supports a clade of red algal parasites retaining native plastids: taxonomy and terminology revised.</title>
        <authorList>
            <person name="Salomaki E.D."/>
            <person name="Lane C.E."/>
        </authorList>
    </citation>
    <scope>NUCLEOTIDE SEQUENCE</scope>
</reference>
<dbReference type="InterPro" id="IPR036925">
    <property type="entry name" value="TIF_IF2_dom3_sf"/>
</dbReference>
<keyword evidence="3" id="KW-0547">Nucleotide-binding</keyword>
<dbReference type="InterPro" id="IPR000795">
    <property type="entry name" value="T_Tr_GTP-bd_dom"/>
</dbReference>
<keyword evidence="2 8" id="KW-0396">Initiation factor</keyword>